<comment type="caution">
    <text evidence="1">The sequence shown here is derived from an EMBL/GenBank/DDBJ whole genome shotgun (WGS) entry which is preliminary data.</text>
</comment>
<dbReference type="Proteomes" id="UP001598130">
    <property type="component" value="Unassembled WGS sequence"/>
</dbReference>
<evidence type="ECO:0000313" key="2">
    <source>
        <dbReference type="Proteomes" id="UP001598130"/>
    </source>
</evidence>
<dbReference type="InterPro" id="IPR036390">
    <property type="entry name" value="WH_DNA-bd_sf"/>
</dbReference>
<reference evidence="1 2" key="1">
    <citation type="submission" date="2022-09" db="EMBL/GenBank/DDBJ databases">
        <title>New species of Phenylobacterium.</title>
        <authorList>
            <person name="Mieszkin S."/>
        </authorList>
    </citation>
    <scope>NUCLEOTIDE SEQUENCE [LARGE SCALE GENOMIC DNA]</scope>
    <source>
        <strain evidence="1 2">HK31-G</strain>
    </source>
</reference>
<sequence>MPEDTHGVDRRRLLSRLGGDFQLDAARRVARSMSRDVATVLVFLEINRANVAALTASREPIAEPHAGVPGLPPDHMREPVSIYLAARNLGMPYETTRRHVKKLTQVGMCETVPGGVIIPARAFLDPRLMAVAAENWAATVEFVQAAGRLGVSDSGLRQPASPDQFRQVNRAVSAYCLETACHMSRVMDLEPLAVLILRAVNLANVRNLTQDPDAALAHAGLADILPDAERRPISVYGLAKYLLLPYETVRRSLLQLEAKGLVRRDKGGLIVPAEVVARPAVVAGIAELVALTEILLSDLAAAGLAYQPDS</sequence>
<dbReference type="EMBL" id="JAOTJD010000018">
    <property type="protein sequence ID" value="MFD3264488.1"/>
    <property type="molecule type" value="Genomic_DNA"/>
</dbReference>
<protein>
    <recommendedName>
        <fullName evidence="3">HTH marR-type domain-containing protein</fullName>
    </recommendedName>
</protein>
<name>A0ABW6CN24_9CAUL</name>
<dbReference type="RefSeq" id="WP_377370113.1">
    <property type="nucleotide sequence ID" value="NZ_JAOTJD010000018.1"/>
</dbReference>
<dbReference type="SUPFAM" id="SSF46785">
    <property type="entry name" value="Winged helix' DNA-binding domain"/>
    <property type="match status" value="1"/>
</dbReference>
<keyword evidence="2" id="KW-1185">Reference proteome</keyword>
<evidence type="ECO:0000313" key="1">
    <source>
        <dbReference type="EMBL" id="MFD3264488.1"/>
    </source>
</evidence>
<proteinExistence type="predicted"/>
<organism evidence="1 2">
    <name type="scientific">Phenylobacterium ferrooxidans</name>
    <dbReference type="NCBI Taxonomy" id="2982689"/>
    <lineage>
        <taxon>Bacteria</taxon>
        <taxon>Pseudomonadati</taxon>
        <taxon>Pseudomonadota</taxon>
        <taxon>Alphaproteobacteria</taxon>
        <taxon>Caulobacterales</taxon>
        <taxon>Caulobacteraceae</taxon>
        <taxon>Phenylobacterium</taxon>
    </lineage>
</organism>
<evidence type="ECO:0008006" key="3">
    <source>
        <dbReference type="Google" id="ProtNLM"/>
    </source>
</evidence>
<accession>A0ABW6CN24</accession>
<gene>
    <name evidence="1" type="ORF">OCL97_11025</name>
</gene>